<organism evidence="2 3">
    <name type="scientific">Mycolicibacterium litorale</name>
    <dbReference type="NCBI Taxonomy" id="758802"/>
    <lineage>
        <taxon>Bacteria</taxon>
        <taxon>Bacillati</taxon>
        <taxon>Actinomycetota</taxon>
        <taxon>Actinomycetes</taxon>
        <taxon>Mycobacteriales</taxon>
        <taxon>Mycobacteriaceae</taxon>
        <taxon>Mycolicibacterium</taxon>
    </lineage>
</organism>
<dbReference type="InterPro" id="IPR036390">
    <property type="entry name" value="WH_DNA-bd_sf"/>
</dbReference>
<dbReference type="SMART" id="SM00347">
    <property type="entry name" value="HTH_MARR"/>
    <property type="match status" value="1"/>
</dbReference>
<dbReference type="EMBL" id="AP022586">
    <property type="protein sequence ID" value="BBY18750.1"/>
    <property type="molecule type" value="Genomic_DNA"/>
</dbReference>
<dbReference type="PROSITE" id="PS50995">
    <property type="entry name" value="HTH_MARR_2"/>
    <property type="match status" value="1"/>
</dbReference>
<dbReference type="GO" id="GO:0003700">
    <property type="term" value="F:DNA-binding transcription factor activity"/>
    <property type="evidence" value="ECO:0007669"/>
    <property type="project" value="InterPro"/>
</dbReference>
<dbReference type="InterPro" id="IPR000835">
    <property type="entry name" value="HTH_MarR-typ"/>
</dbReference>
<reference evidence="2 3" key="1">
    <citation type="journal article" date="2019" name="Emerg. Microbes Infect.">
        <title>Comprehensive subspecies identification of 175 nontuberculous mycobacteria species based on 7547 genomic profiles.</title>
        <authorList>
            <person name="Matsumoto Y."/>
            <person name="Kinjo T."/>
            <person name="Motooka D."/>
            <person name="Nabeya D."/>
            <person name="Jung N."/>
            <person name="Uechi K."/>
            <person name="Horii T."/>
            <person name="Iida T."/>
            <person name="Fujita J."/>
            <person name="Nakamura S."/>
        </authorList>
    </citation>
    <scope>NUCLEOTIDE SEQUENCE [LARGE SCALE GENOMIC DNA]</scope>
    <source>
        <strain evidence="2 3">JCM 17423</strain>
    </source>
</reference>
<proteinExistence type="predicted"/>
<dbReference type="InterPro" id="IPR052526">
    <property type="entry name" value="HTH-type_Bedaq_tolerance"/>
</dbReference>
<name>A0AAD1MVG1_9MYCO</name>
<dbReference type="Gene3D" id="1.10.10.10">
    <property type="entry name" value="Winged helix-like DNA-binding domain superfamily/Winged helix DNA-binding domain"/>
    <property type="match status" value="1"/>
</dbReference>
<keyword evidence="3" id="KW-1185">Reference proteome</keyword>
<evidence type="ECO:0000313" key="3">
    <source>
        <dbReference type="Proteomes" id="UP000466607"/>
    </source>
</evidence>
<dbReference type="PANTHER" id="PTHR39515">
    <property type="entry name" value="CONSERVED PROTEIN"/>
    <property type="match status" value="1"/>
</dbReference>
<dbReference type="InterPro" id="IPR036388">
    <property type="entry name" value="WH-like_DNA-bd_sf"/>
</dbReference>
<dbReference type="Proteomes" id="UP000466607">
    <property type="component" value="Chromosome"/>
</dbReference>
<dbReference type="SUPFAM" id="SSF46785">
    <property type="entry name" value="Winged helix' DNA-binding domain"/>
    <property type="match status" value="1"/>
</dbReference>
<feature type="domain" description="HTH marR-type" evidence="1">
    <location>
        <begin position="13"/>
        <end position="145"/>
    </location>
</feature>
<evidence type="ECO:0000259" key="1">
    <source>
        <dbReference type="PROSITE" id="PS50995"/>
    </source>
</evidence>
<gene>
    <name evidence="2" type="ORF">MLIT_43420</name>
</gene>
<dbReference type="Pfam" id="PF12802">
    <property type="entry name" value="MarR_2"/>
    <property type="match status" value="1"/>
</dbReference>
<dbReference type="AlphaFoldDB" id="A0AAD1MVG1"/>
<protein>
    <recommendedName>
        <fullName evidence="1">HTH marR-type domain-containing protein</fullName>
    </recommendedName>
</protein>
<sequence length="165" mass="17201">MNMAEVGAPAALHRELALALHDLSWRLARLGAAQVGLEPLPASEVAVLRAVIDEPGRSVSEVAGVTNMQSSNVSTAVRALMDRGLIDKRADPRDRRVSLLEPTARALAEREAIEDAIAGSVSAALAELPAATVDALVAAIPAMRELTIQVAKTMPGRVGTAQRGA</sequence>
<evidence type="ECO:0000313" key="2">
    <source>
        <dbReference type="EMBL" id="BBY18750.1"/>
    </source>
</evidence>
<dbReference type="PANTHER" id="PTHR39515:SF2">
    <property type="entry name" value="HTH-TYPE TRANSCRIPTIONAL REGULATOR RV0880"/>
    <property type="match status" value="1"/>
</dbReference>
<accession>A0AAD1MVG1</accession>